<sequence>MAATNMSILTTTQSAIAADLDAFEEASWLTSSYLIAMSSIAPLSGRLCQLFSPRLCMFVSTVIVCLGCIITSISPSLGVFLLGRAVTGAGAAGIMIVATIIAVQLAGTKRRGLYIGLINSSLTVGVSLGAVIAGALEPKFGWKILFGIQAPISIAAGFCILFGIPKKYLTSNSEFAGFSLRQKLTSIDYFGAVSLTSTILLFLLGLSGRHIMPIPIFLSFLLFPLFIVNETRIAKYPIIPITILRSRGTLLTCLATVGFMMSRWCILFYTPVYALAVRAWAPAVAGSILIPNNLGFGLGGILAGAIHIRRAGSFYVPSLTSMALFPLTLLVLALTSVSTTSVVAYVITVFFNGLMTGSALNYTLVHMLHLTPGEVHPIALSLLATFRGFAGSFGSAIGGGLFMRILGKELENGFAKAGLKHREDLIRRLMGSPALVSGLEGTERKIAVSAYVTGIRVLFLAAVGLSAAMVLVQAGTGWKGAAEESKAEENEVEEEVGGGESLIAGS</sequence>
<feature type="transmembrane region" description="Helical" evidence="6">
    <location>
        <begin position="113"/>
        <end position="136"/>
    </location>
</feature>
<gene>
    <name evidence="8" type="ORF">AOQ84DRAFT_53735</name>
</gene>
<feature type="transmembrane region" description="Helical" evidence="6">
    <location>
        <begin position="249"/>
        <end position="273"/>
    </location>
</feature>
<feature type="domain" description="Major facilitator superfamily (MFS) profile" evidence="7">
    <location>
        <begin position="1"/>
        <end position="479"/>
    </location>
</feature>
<dbReference type="GO" id="GO:0015174">
    <property type="term" value="F:basic amino acid transmembrane transporter activity"/>
    <property type="evidence" value="ECO:0007669"/>
    <property type="project" value="TreeGrafter"/>
</dbReference>
<feature type="transmembrane region" description="Helical" evidence="6">
    <location>
        <begin position="55"/>
        <end position="73"/>
    </location>
</feature>
<keyword evidence="2 6" id="KW-0812">Transmembrane</keyword>
<reference evidence="8 9" key="1">
    <citation type="journal article" date="2016" name="Nat. Commun.">
        <title>Ectomycorrhizal ecology is imprinted in the genome of the dominant symbiotic fungus Cenococcum geophilum.</title>
        <authorList>
            <consortium name="DOE Joint Genome Institute"/>
            <person name="Peter M."/>
            <person name="Kohler A."/>
            <person name="Ohm R.A."/>
            <person name="Kuo A."/>
            <person name="Krutzmann J."/>
            <person name="Morin E."/>
            <person name="Arend M."/>
            <person name="Barry K.W."/>
            <person name="Binder M."/>
            <person name="Choi C."/>
            <person name="Clum A."/>
            <person name="Copeland A."/>
            <person name="Grisel N."/>
            <person name="Haridas S."/>
            <person name="Kipfer T."/>
            <person name="LaButti K."/>
            <person name="Lindquist E."/>
            <person name="Lipzen A."/>
            <person name="Maire R."/>
            <person name="Meier B."/>
            <person name="Mihaltcheva S."/>
            <person name="Molinier V."/>
            <person name="Murat C."/>
            <person name="Poggeler S."/>
            <person name="Quandt C.A."/>
            <person name="Sperisen C."/>
            <person name="Tritt A."/>
            <person name="Tisserant E."/>
            <person name="Crous P.W."/>
            <person name="Henrissat B."/>
            <person name="Nehls U."/>
            <person name="Egli S."/>
            <person name="Spatafora J.W."/>
            <person name="Grigoriev I.V."/>
            <person name="Martin F.M."/>
        </authorList>
    </citation>
    <scope>NUCLEOTIDE SEQUENCE [LARGE SCALE GENOMIC DNA]</scope>
    <source>
        <strain evidence="8 9">CBS 207.34</strain>
    </source>
</reference>
<feature type="transmembrane region" description="Helical" evidence="6">
    <location>
        <begin position="314"/>
        <end position="336"/>
    </location>
</feature>
<dbReference type="EMBL" id="KV749795">
    <property type="protein sequence ID" value="OCL07738.1"/>
    <property type="molecule type" value="Genomic_DNA"/>
</dbReference>
<dbReference type="PANTHER" id="PTHR23501:SF6">
    <property type="entry name" value="MULTIDRUG TRANSPORTER, PUTATIVE (AFU_ORTHOLOGUE AFUA_3G14560)-RELATED"/>
    <property type="match status" value="1"/>
</dbReference>
<evidence type="ECO:0000256" key="4">
    <source>
        <dbReference type="ARBA" id="ARBA00023136"/>
    </source>
</evidence>
<dbReference type="SUPFAM" id="SSF103473">
    <property type="entry name" value="MFS general substrate transporter"/>
    <property type="match status" value="1"/>
</dbReference>
<protein>
    <submittedName>
        <fullName evidence="8">MFS general substrate transporter</fullName>
    </submittedName>
</protein>
<dbReference type="PROSITE" id="PS50850">
    <property type="entry name" value="MFS"/>
    <property type="match status" value="1"/>
</dbReference>
<evidence type="ECO:0000256" key="5">
    <source>
        <dbReference type="SAM" id="MobiDB-lite"/>
    </source>
</evidence>
<feature type="region of interest" description="Disordered" evidence="5">
    <location>
        <begin position="482"/>
        <end position="506"/>
    </location>
</feature>
<name>A0A8E2F0L5_9PEZI</name>
<proteinExistence type="predicted"/>
<evidence type="ECO:0000256" key="3">
    <source>
        <dbReference type="ARBA" id="ARBA00022989"/>
    </source>
</evidence>
<feature type="transmembrane region" description="Helical" evidence="6">
    <location>
        <begin position="342"/>
        <end position="365"/>
    </location>
</feature>
<dbReference type="Proteomes" id="UP000250140">
    <property type="component" value="Unassembled WGS sequence"/>
</dbReference>
<dbReference type="InterPro" id="IPR036259">
    <property type="entry name" value="MFS_trans_sf"/>
</dbReference>
<dbReference type="Gene3D" id="1.20.1720.10">
    <property type="entry name" value="Multidrug resistance protein D"/>
    <property type="match status" value="1"/>
</dbReference>
<dbReference type="InterPro" id="IPR011701">
    <property type="entry name" value="MFS"/>
</dbReference>
<feature type="transmembrane region" description="Helical" evidence="6">
    <location>
        <begin position="377"/>
        <end position="402"/>
    </location>
</feature>
<feature type="transmembrane region" description="Helical" evidence="6">
    <location>
        <begin position="448"/>
        <end position="472"/>
    </location>
</feature>
<dbReference type="Pfam" id="PF07690">
    <property type="entry name" value="MFS_1"/>
    <property type="match status" value="1"/>
</dbReference>
<feature type="transmembrane region" description="Helical" evidence="6">
    <location>
        <begin position="210"/>
        <end position="228"/>
    </location>
</feature>
<dbReference type="OrthoDB" id="4160219at2759"/>
<evidence type="ECO:0000313" key="9">
    <source>
        <dbReference type="Proteomes" id="UP000250140"/>
    </source>
</evidence>
<feature type="transmembrane region" description="Helical" evidence="6">
    <location>
        <begin position="85"/>
        <end position="106"/>
    </location>
</feature>
<keyword evidence="4 6" id="KW-0472">Membrane</keyword>
<comment type="subcellular location">
    <subcellularLocation>
        <location evidence="1">Membrane</location>
        <topology evidence="1">Multi-pass membrane protein</topology>
    </subcellularLocation>
</comment>
<dbReference type="AlphaFoldDB" id="A0A8E2F0L5"/>
<evidence type="ECO:0000259" key="7">
    <source>
        <dbReference type="PROSITE" id="PS50850"/>
    </source>
</evidence>
<accession>A0A8E2F0L5</accession>
<dbReference type="PANTHER" id="PTHR23501">
    <property type="entry name" value="MAJOR FACILITATOR SUPERFAMILY"/>
    <property type="match status" value="1"/>
</dbReference>
<evidence type="ECO:0000313" key="8">
    <source>
        <dbReference type="EMBL" id="OCL07738.1"/>
    </source>
</evidence>
<keyword evidence="3 6" id="KW-1133">Transmembrane helix</keyword>
<feature type="transmembrane region" description="Helical" evidence="6">
    <location>
        <begin position="142"/>
        <end position="164"/>
    </location>
</feature>
<evidence type="ECO:0000256" key="1">
    <source>
        <dbReference type="ARBA" id="ARBA00004141"/>
    </source>
</evidence>
<dbReference type="GO" id="GO:0000329">
    <property type="term" value="C:fungal-type vacuole membrane"/>
    <property type="evidence" value="ECO:0007669"/>
    <property type="project" value="TreeGrafter"/>
</dbReference>
<organism evidence="8 9">
    <name type="scientific">Glonium stellatum</name>
    <dbReference type="NCBI Taxonomy" id="574774"/>
    <lineage>
        <taxon>Eukaryota</taxon>
        <taxon>Fungi</taxon>
        <taxon>Dikarya</taxon>
        <taxon>Ascomycota</taxon>
        <taxon>Pezizomycotina</taxon>
        <taxon>Dothideomycetes</taxon>
        <taxon>Pleosporomycetidae</taxon>
        <taxon>Gloniales</taxon>
        <taxon>Gloniaceae</taxon>
        <taxon>Glonium</taxon>
    </lineage>
</organism>
<dbReference type="InterPro" id="IPR020846">
    <property type="entry name" value="MFS_dom"/>
</dbReference>
<feature type="transmembrane region" description="Helical" evidence="6">
    <location>
        <begin position="184"/>
        <end position="204"/>
    </location>
</feature>
<evidence type="ECO:0000256" key="2">
    <source>
        <dbReference type="ARBA" id="ARBA00022692"/>
    </source>
</evidence>
<dbReference type="Gene3D" id="1.20.1250.20">
    <property type="entry name" value="MFS general substrate transporter like domains"/>
    <property type="match status" value="1"/>
</dbReference>
<keyword evidence="9" id="KW-1185">Reference proteome</keyword>
<evidence type="ECO:0000256" key="6">
    <source>
        <dbReference type="SAM" id="Phobius"/>
    </source>
</evidence>
<feature type="transmembrane region" description="Helical" evidence="6">
    <location>
        <begin position="279"/>
        <end position="302"/>
    </location>
</feature>